<feature type="region of interest" description="Disordered" evidence="1">
    <location>
        <begin position="193"/>
        <end position="214"/>
    </location>
</feature>
<keyword evidence="2" id="KW-0472">Membrane</keyword>
<dbReference type="RefSeq" id="WP_189619198.1">
    <property type="nucleotide sequence ID" value="NZ_BMZA01000001.1"/>
</dbReference>
<reference evidence="3" key="1">
    <citation type="journal article" date="2014" name="Int. J. Syst. Evol. Microbiol.">
        <title>Complete genome sequence of Corynebacterium casei LMG S-19264T (=DSM 44701T), isolated from a smear-ripened cheese.</title>
        <authorList>
            <consortium name="US DOE Joint Genome Institute (JGI-PGF)"/>
            <person name="Walter F."/>
            <person name="Albersmeier A."/>
            <person name="Kalinowski J."/>
            <person name="Ruckert C."/>
        </authorList>
    </citation>
    <scope>NUCLEOTIDE SEQUENCE</scope>
    <source>
        <strain evidence="3">KCTC 32255</strain>
    </source>
</reference>
<evidence type="ECO:0000256" key="1">
    <source>
        <dbReference type="SAM" id="MobiDB-lite"/>
    </source>
</evidence>
<name>A0A918UC81_9SPHN</name>
<dbReference type="AlphaFoldDB" id="A0A918UC81"/>
<keyword evidence="2" id="KW-0812">Transmembrane</keyword>
<evidence type="ECO:0000313" key="3">
    <source>
        <dbReference type="EMBL" id="GGY90633.1"/>
    </source>
</evidence>
<evidence type="ECO:0000313" key="4">
    <source>
        <dbReference type="Proteomes" id="UP000648075"/>
    </source>
</evidence>
<protein>
    <submittedName>
        <fullName evidence="3">Uncharacterized protein</fullName>
    </submittedName>
</protein>
<accession>A0A918UC81</accession>
<dbReference type="Proteomes" id="UP000648075">
    <property type="component" value="Unassembled WGS sequence"/>
</dbReference>
<organism evidence="3 4">
    <name type="scientific">Novosphingobium colocasiae</name>
    <dbReference type="NCBI Taxonomy" id="1256513"/>
    <lineage>
        <taxon>Bacteria</taxon>
        <taxon>Pseudomonadati</taxon>
        <taxon>Pseudomonadota</taxon>
        <taxon>Alphaproteobacteria</taxon>
        <taxon>Sphingomonadales</taxon>
        <taxon>Sphingomonadaceae</taxon>
        <taxon>Novosphingobium</taxon>
    </lineage>
</organism>
<feature type="transmembrane region" description="Helical" evidence="2">
    <location>
        <begin position="221"/>
        <end position="246"/>
    </location>
</feature>
<proteinExistence type="predicted"/>
<dbReference type="EMBL" id="BMZA01000001">
    <property type="protein sequence ID" value="GGY90633.1"/>
    <property type="molecule type" value="Genomic_DNA"/>
</dbReference>
<comment type="caution">
    <text evidence="3">The sequence shown here is derived from an EMBL/GenBank/DDBJ whole genome shotgun (WGS) entry which is preliminary data.</text>
</comment>
<reference evidence="3" key="2">
    <citation type="submission" date="2020-09" db="EMBL/GenBank/DDBJ databases">
        <authorList>
            <person name="Sun Q."/>
            <person name="Kim S."/>
        </authorList>
    </citation>
    <scope>NUCLEOTIDE SEQUENCE</scope>
    <source>
        <strain evidence="3">KCTC 32255</strain>
    </source>
</reference>
<dbReference type="SUPFAM" id="SSF159245">
    <property type="entry name" value="AttH-like"/>
    <property type="match status" value="1"/>
</dbReference>
<gene>
    <name evidence="3" type="ORF">GCM10011614_01640</name>
</gene>
<evidence type="ECO:0000256" key="2">
    <source>
        <dbReference type="SAM" id="Phobius"/>
    </source>
</evidence>
<sequence>MTAGPGAGSDWAFEADDHFAEQFPLSPLDDHLIHQTPDPMRIVASTDPRFFERHWNVFHDQTGDLLVVTGGSFYPNLDTAEAFAIVTHKGVQRSVRAFRPIGANRGNIQVGPIRPTVLEGMRRWRHELAANAFGIAYDLDWRDSHRQVYRAAYGSLETGSPSGGQRHVTAGFEGFGTVSGWVEIAGERHQLTGRGTRDRHWGIGRGVGGPRFQPGGRAPKAGWIGGVWIAFPSFAIWGPIVLYPFGDVRRRHGKVRKVARRLAFEEGTQVFSHGEADFTLDDGSVKRVRFEKIGQQSAYMKCGLYGGSPDGTIWQGDSVGERVEGDCFDLNDPATRLALRGLNEHHCRITCDGEDTTGILQPLEPDAYEACRRGEPGWRFL</sequence>
<keyword evidence="4" id="KW-1185">Reference proteome</keyword>
<keyword evidence="2" id="KW-1133">Transmembrane helix</keyword>